<dbReference type="Proteomes" id="UP000315303">
    <property type="component" value="Unassembled WGS sequence"/>
</dbReference>
<dbReference type="GO" id="GO:0016787">
    <property type="term" value="F:hydrolase activity"/>
    <property type="evidence" value="ECO:0007669"/>
    <property type="project" value="UniProtKB-KW"/>
</dbReference>
<dbReference type="Pfam" id="PF00561">
    <property type="entry name" value="Abhydrolase_1"/>
    <property type="match status" value="1"/>
</dbReference>
<accession>A0A502L4X8</accession>
<dbReference type="PANTHER" id="PTHR43798:SF33">
    <property type="entry name" value="HYDROLASE, PUTATIVE (AFU_ORTHOLOGUE AFUA_2G14860)-RELATED"/>
    <property type="match status" value="1"/>
</dbReference>
<evidence type="ECO:0000313" key="2">
    <source>
        <dbReference type="EMBL" id="TPH18980.1"/>
    </source>
</evidence>
<evidence type="ECO:0000259" key="1">
    <source>
        <dbReference type="Pfam" id="PF00561"/>
    </source>
</evidence>
<feature type="domain" description="AB hydrolase-1" evidence="1">
    <location>
        <begin position="35"/>
        <end position="305"/>
    </location>
</feature>
<dbReference type="SUPFAM" id="SSF53474">
    <property type="entry name" value="alpha/beta-Hydrolases"/>
    <property type="match status" value="1"/>
</dbReference>
<dbReference type="PANTHER" id="PTHR43798">
    <property type="entry name" value="MONOACYLGLYCEROL LIPASE"/>
    <property type="match status" value="1"/>
</dbReference>
<dbReference type="InterPro" id="IPR000073">
    <property type="entry name" value="AB_hydrolase_1"/>
</dbReference>
<dbReference type="GO" id="GO:0016020">
    <property type="term" value="C:membrane"/>
    <property type="evidence" value="ECO:0007669"/>
    <property type="project" value="TreeGrafter"/>
</dbReference>
<dbReference type="InterPro" id="IPR050266">
    <property type="entry name" value="AB_hydrolase_sf"/>
</dbReference>
<gene>
    <name evidence="2" type="ORF">EPA86_01405</name>
</gene>
<dbReference type="Gene3D" id="3.40.50.1820">
    <property type="entry name" value="alpha/beta hydrolase"/>
    <property type="match status" value="1"/>
</dbReference>
<protein>
    <submittedName>
        <fullName evidence="2">Alpha/beta hydrolase</fullName>
    </submittedName>
</protein>
<proteinExistence type="predicted"/>
<keyword evidence="3" id="KW-1185">Reference proteome</keyword>
<name>A0A502L4X8_9GAMM</name>
<dbReference type="RefSeq" id="WP_140601151.1">
    <property type="nucleotide sequence ID" value="NZ_SAWY01000002.1"/>
</dbReference>
<organism evidence="2 3">
    <name type="scientific">Litorilituus lipolyticus</name>
    <dbReference type="NCBI Taxonomy" id="2491017"/>
    <lineage>
        <taxon>Bacteria</taxon>
        <taxon>Pseudomonadati</taxon>
        <taxon>Pseudomonadota</taxon>
        <taxon>Gammaproteobacteria</taxon>
        <taxon>Alteromonadales</taxon>
        <taxon>Colwelliaceae</taxon>
        <taxon>Litorilituus</taxon>
    </lineage>
</organism>
<evidence type="ECO:0000313" key="3">
    <source>
        <dbReference type="Proteomes" id="UP000315303"/>
    </source>
</evidence>
<dbReference type="EMBL" id="SAWY01000002">
    <property type="protein sequence ID" value="TPH18980.1"/>
    <property type="molecule type" value="Genomic_DNA"/>
</dbReference>
<dbReference type="OrthoDB" id="149912at2"/>
<dbReference type="InterPro" id="IPR029058">
    <property type="entry name" value="AB_hydrolase_fold"/>
</dbReference>
<dbReference type="AlphaFoldDB" id="A0A502L4X8"/>
<keyword evidence="2" id="KW-0378">Hydrolase</keyword>
<sequence length="326" mass="36551">MTKAIQEQANLVPVTFQLPNLTLRGFSFGNPQGEVVLCLHGWLDNAASFTPLLTAIAATQQTNNKASDNTLLDKHYVCLDWVGHGLSDHRSGDAHYHFLDYVYDLLQLFELNQWQKIHVLAHSMGGMVASAFVAAFPEKAKTLTLIDTLGFITAEPEDTTTQLQKGLLSRLKISNHKKLATSKTLNSAEINKKSTRAFPLETAIKARMNVSDLSFVHAKLLIERSITPVDDGYFWRTDKRLRTVSPYRYTFAQTKQLLTDISIPVMVVYGSKGLKQVTIVLRKLPDCVAAFRAEMLTGGHHVHMEQPEELANLLTSFWKANNKKDK</sequence>
<comment type="caution">
    <text evidence="2">The sequence shown here is derived from an EMBL/GenBank/DDBJ whole genome shotgun (WGS) entry which is preliminary data.</text>
</comment>
<reference evidence="2 3" key="1">
    <citation type="submission" date="2019-01" db="EMBL/GenBank/DDBJ databases">
        <title>Litorilituus lipolytica sp. nov., isolated from intertidal sand of the Yellow Sea in China.</title>
        <authorList>
            <person name="Liu A."/>
        </authorList>
    </citation>
    <scope>NUCLEOTIDE SEQUENCE [LARGE SCALE GENOMIC DNA]</scope>
    <source>
        <strain evidence="2 3">RZ04</strain>
    </source>
</reference>